<evidence type="ECO:0000256" key="8">
    <source>
        <dbReference type="ARBA" id="ARBA00023014"/>
    </source>
</evidence>
<dbReference type="Gene3D" id="3.30.70.20">
    <property type="match status" value="1"/>
</dbReference>
<keyword evidence="7" id="KW-0408">Iron</keyword>
<dbReference type="PROSITE" id="PS00198">
    <property type="entry name" value="4FE4S_FER_1"/>
    <property type="match status" value="1"/>
</dbReference>
<keyword evidence="8" id="KW-0411">Iron-sulfur</keyword>
<comment type="caution">
    <text evidence="10">The sequence shown here is derived from an EMBL/GenBank/DDBJ whole genome shotgun (WGS) entry which is preliminary data.</text>
</comment>
<keyword evidence="6 10" id="KW-0560">Oxidoreductase</keyword>
<protein>
    <submittedName>
        <fullName evidence="10">tRNA epoxyqueuosine(34) reductase QueG</fullName>
        <ecNumber evidence="10">1.17.99.6</ecNumber>
    </submittedName>
</protein>
<keyword evidence="3" id="KW-0819">tRNA processing</keyword>
<keyword evidence="5" id="KW-0671">Queuosine biosynthesis</keyword>
<dbReference type="GO" id="GO:0052693">
    <property type="term" value="F:epoxyqueuosine reductase activity"/>
    <property type="evidence" value="ECO:0007669"/>
    <property type="project" value="UniProtKB-EC"/>
</dbReference>
<keyword evidence="1" id="KW-0004">4Fe-4S</keyword>
<dbReference type="Proteomes" id="UP000473648">
    <property type="component" value="Unassembled WGS sequence"/>
</dbReference>
<evidence type="ECO:0000256" key="3">
    <source>
        <dbReference type="ARBA" id="ARBA00022694"/>
    </source>
</evidence>
<dbReference type="NCBIfam" id="TIGR00276">
    <property type="entry name" value="tRNA epoxyqueuosine(34) reductase QueG"/>
    <property type="match status" value="1"/>
</dbReference>
<dbReference type="PANTHER" id="PTHR30002">
    <property type="entry name" value="EPOXYQUEUOSINE REDUCTASE"/>
    <property type="match status" value="1"/>
</dbReference>
<evidence type="ECO:0000313" key="10">
    <source>
        <dbReference type="EMBL" id="MQM72753.1"/>
    </source>
</evidence>
<evidence type="ECO:0000259" key="9">
    <source>
        <dbReference type="PROSITE" id="PS51379"/>
    </source>
</evidence>
<proteinExistence type="predicted"/>
<dbReference type="InterPro" id="IPR017900">
    <property type="entry name" value="4Fe4S_Fe_S_CS"/>
</dbReference>
<dbReference type="Pfam" id="PF13484">
    <property type="entry name" value="Fer4_16"/>
    <property type="match status" value="1"/>
</dbReference>
<keyword evidence="4" id="KW-0479">Metal-binding</keyword>
<dbReference type="EC" id="1.17.99.6" evidence="10"/>
<reference evidence="10" key="1">
    <citation type="journal article" date="2020" name="Appl. Environ. Microbiol.">
        <title>Medium-Chain Fatty Acid Synthesis by 'Candidatus Weimeria bifida' gen. nov., sp. nov., and 'Candidatus Pseudoramibacter fermentans' sp. nov.</title>
        <authorList>
            <person name="Scarborough M.J."/>
            <person name="Myers K.S."/>
            <person name="Donohue T.J."/>
            <person name="Noguera D.R."/>
        </authorList>
    </citation>
    <scope>NUCLEOTIDE SEQUENCE</scope>
    <source>
        <strain evidence="10">EUB1.1</strain>
    </source>
</reference>
<dbReference type="PANTHER" id="PTHR30002:SF4">
    <property type="entry name" value="EPOXYQUEUOSINE REDUCTASE"/>
    <property type="match status" value="1"/>
</dbReference>
<dbReference type="GO" id="GO:0046872">
    <property type="term" value="F:metal ion binding"/>
    <property type="evidence" value="ECO:0007669"/>
    <property type="project" value="UniProtKB-KW"/>
</dbReference>
<name>A0A6L5GRI0_9FIRM</name>
<accession>A0A6L5GRI0</accession>
<evidence type="ECO:0000256" key="6">
    <source>
        <dbReference type="ARBA" id="ARBA00023002"/>
    </source>
</evidence>
<dbReference type="Pfam" id="PF08331">
    <property type="entry name" value="QueG_DUF1730"/>
    <property type="match status" value="1"/>
</dbReference>
<dbReference type="SUPFAM" id="SSF46548">
    <property type="entry name" value="alpha-helical ferredoxin"/>
    <property type="match status" value="1"/>
</dbReference>
<evidence type="ECO:0000256" key="2">
    <source>
        <dbReference type="ARBA" id="ARBA00022490"/>
    </source>
</evidence>
<dbReference type="InterPro" id="IPR004453">
    <property type="entry name" value="QueG"/>
</dbReference>
<dbReference type="InterPro" id="IPR017896">
    <property type="entry name" value="4Fe4S_Fe-S-bd"/>
</dbReference>
<evidence type="ECO:0000256" key="1">
    <source>
        <dbReference type="ARBA" id="ARBA00022485"/>
    </source>
</evidence>
<dbReference type="GO" id="GO:0051539">
    <property type="term" value="F:4 iron, 4 sulfur cluster binding"/>
    <property type="evidence" value="ECO:0007669"/>
    <property type="project" value="UniProtKB-KW"/>
</dbReference>
<dbReference type="GO" id="GO:0008616">
    <property type="term" value="P:tRNA queuosine(34) biosynthetic process"/>
    <property type="evidence" value="ECO:0007669"/>
    <property type="project" value="UniProtKB-KW"/>
</dbReference>
<evidence type="ECO:0000256" key="7">
    <source>
        <dbReference type="ARBA" id="ARBA00023004"/>
    </source>
</evidence>
<feature type="domain" description="4Fe-4S ferredoxin-type" evidence="9">
    <location>
        <begin position="183"/>
        <end position="212"/>
    </location>
</feature>
<dbReference type="EMBL" id="VOGB01000004">
    <property type="protein sequence ID" value="MQM72753.1"/>
    <property type="molecule type" value="Genomic_DNA"/>
</dbReference>
<keyword evidence="11" id="KW-1185">Reference proteome</keyword>
<gene>
    <name evidence="10" type="primary">queG</name>
    <name evidence="10" type="ORF">FRC53_04900</name>
</gene>
<evidence type="ECO:0000256" key="4">
    <source>
        <dbReference type="ARBA" id="ARBA00022723"/>
    </source>
</evidence>
<organism evidence="10 11">
    <name type="scientific">Candidatus Pseudoramibacter fermentans</name>
    <dbReference type="NCBI Taxonomy" id="2594427"/>
    <lineage>
        <taxon>Bacteria</taxon>
        <taxon>Bacillati</taxon>
        <taxon>Bacillota</taxon>
        <taxon>Clostridia</taxon>
        <taxon>Eubacteriales</taxon>
        <taxon>Eubacteriaceae</taxon>
        <taxon>Pseudoramibacter</taxon>
    </lineage>
</organism>
<sequence length="313" mass="35761">MIQNNEPLTEDAIRRLAEKIDIPILGITDAEPITEMLPYEKQRRQENNGLIPFVRTKPERRIDFKSVMPEVKSVIVIGIPYPLFPQKIEDFTTYGYFSSVTCGKDYHKVVMEKMDALCARIQSELSAEIQVKKFVDNSRLMDKASAWKAGLGFFGKNNLLIHPQFGSAWNIGQILIDKAIVHKAITPMANQCGKCQRCIEACPGHALGDQGYQLFYERCISYLTQKRKLTEAEEKRIRYFLYGCDICQWVCPFNNREGKKPELDSAVKLDEILNLSESEIKSKFADRALSWLPPSVLVRNAGILKNRSKTSFK</sequence>
<keyword evidence="2" id="KW-0963">Cytoplasm</keyword>
<dbReference type="InterPro" id="IPR013542">
    <property type="entry name" value="QueG_DUF1730"/>
</dbReference>
<evidence type="ECO:0000313" key="11">
    <source>
        <dbReference type="Proteomes" id="UP000473648"/>
    </source>
</evidence>
<dbReference type="PROSITE" id="PS51379">
    <property type="entry name" value="4FE4S_FER_2"/>
    <property type="match status" value="1"/>
</dbReference>
<dbReference type="AlphaFoldDB" id="A0A6L5GRI0"/>
<evidence type="ECO:0000256" key="5">
    <source>
        <dbReference type="ARBA" id="ARBA00022785"/>
    </source>
</evidence>